<evidence type="ECO:0000259" key="7">
    <source>
        <dbReference type="Pfam" id="PF02826"/>
    </source>
</evidence>
<dbReference type="SUPFAM" id="SSF51735">
    <property type="entry name" value="NAD(P)-binding Rossmann-fold domains"/>
    <property type="match status" value="1"/>
</dbReference>
<dbReference type="PROSITE" id="PS00671">
    <property type="entry name" value="D_2_HYDROXYACID_DH_3"/>
    <property type="match status" value="1"/>
</dbReference>
<dbReference type="SUPFAM" id="SSF52283">
    <property type="entry name" value="Formate/glycerate dehydrogenase catalytic domain-like"/>
    <property type="match status" value="1"/>
</dbReference>
<evidence type="ECO:0000256" key="4">
    <source>
        <dbReference type="ARBA" id="ARBA00023027"/>
    </source>
</evidence>
<dbReference type="InterPro" id="IPR006139">
    <property type="entry name" value="D-isomer_2_OHA_DH_cat_dom"/>
</dbReference>
<feature type="domain" description="D-isomer specific 2-hydroxyacid dehydrogenase catalytic" evidence="6">
    <location>
        <begin position="32"/>
        <end position="318"/>
    </location>
</feature>
<name>A0ABS5EF92_9PROT</name>
<reference evidence="9" key="1">
    <citation type="journal article" date="2021" name="Syst. Appl. Microbiol.">
        <title>Roseomonas hellenica sp. nov., isolated from roots of wild-growing Alkanna tinctoria.</title>
        <authorList>
            <person name="Rat A."/>
            <person name="Naranjo H.D."/>
            <person name="Lebbe L."/>
            <person name="Cnockaert M."/>
            <person name="Krigas N."/>
            <person name="Grigoriadou K."/>
            <person name="Maloupa E."/>
            <person name="Willems A."/>
        </authorList>
    </citation>
    <scope>NUCLEOTIDE SEQUENCE [LARGE SCALE GENOMIC DNA]</scope>
    <source>
        <strain evidence="9">LMG 31159</strain>
    </source>
</reference>
<dbReference type="InterPro" id="IPR029752">
    <property type="entry name" value="D-isomer_DH_CS1"/>
</dbReference>
<comment type="similarity">
    <text evidence="1 5">Belongs to the D-isomer specific 2-hydroxyacid dehydrogenase family.</text>
</comment>
<dbReference type="EMBL" id="JAAEDI010000007">
    <property type="protein sequence ID" value="MBR0649687.1"/>
    <property type="molecule type" value="Genomic_DNA"/>
</dbReference>
<comment type="caution">
    <text evidence="8">The sequence shown here is derived from an EMBL/GenBank/DDBJ whole genome shotgun (WGS) entry which is preliminary data.</text>
</comment>
<dbReference type="InterPro" id="IPR029753">
    <property type="entry name" value="D-isomer_DH_CS"/>
</dbReference>
<dbReference type="RefSeq" id="WP_211867846.1">
    <property type="nucleotide sequence ID" value="NZ_JAAEDI010000007.1"/>
</dbReference>
<protein>
    <submittedName>
        <fullName evidence="8">D-2-hydroxyacid dehydrogenase family protein</fullName>
    </submittedName>
</protein>
<dbReference type="PANTHER" id="PTHR42789:SF1">
    <property type="entry name" value="D-ISOMER SPECIFIC 2-HYDROXYACID DEHYDROGENASE FAMILY PROTEIN (AFU_ORTHOLOGUE AFUA_6G10090)"/>
    <property type="match status" value="1"/>
</dbReference>
<dbReference type="InterPro" id="IPR050857">
    <property type="entry name" value="D-2-hydroxyacid_DH"/>
</dbReference>
<evidence type="ECO:0000256" key="1">
    <source>
        <dbReference type="ARBA" id="ARBA00005854"/>
    </source>
</evidence>
<dbReference type="Gene3D" id="3.40.50.720">
    <property type="entry name" value="NAD(P)-binding Rossmann-like Domain"/>
    <property type="match status" value="2"/>
</dbReference>
<sequence length="323" mass="34441">MSQTTPPLKRLAILDDYQGVAKAMGPWDKLPGVEVTVFRDTITDRDALAKRLEPFDTILAMRERTPFPRALIERLPNLRLLITTAARNRSIDAAACMERGVVFCGTGSFGDPTTDITWGLILNLMRDLPAQQASLRAGGWQTSVGTGTEGKTLGVIGLGKLGARAAKVGLAMGMKVVAWSQNLTDERAAEVGVTRVDKATLLSTADVVTLHLILSDRSRGIIGAADLAQMKPTAYIVNTSRGPLIDQDALIAALKAGTIAGAGIDVYDVEPLPKDHPILSAPNTVLTPHLGYVTQQNYTAYYKGAVEAIEAFNAGAPVRVITP</sequence>
<evidence type="ECO:0000259" key="6">
    <source>
        <dbReference type="Pfam" id="PF00389"/>
    </source>
</evidence>
<dbReference type="InterPro" id="IPR036291">
    <property type="entry name" value="NAD(P)-bd_dom_sf"/>
</dbReference>
<organism evidence="8 9">
    <name type="scientific">Neoroseomonas terrae</name>
    <dbReference type="NCBI Taxonomy" id="424799"/>
    <lineage>
        <taxon>Bacteria</taxon>
        <taxon>Pseudomonadati</taxon>
        <taxon>Pseudomonadota</taxon>
        <taxon>Alphaproteobacteria</taxon>
        <taxon>Acetobacterales</taxon>
        <taxon>Acetobacteraceae</taxon>
        <taxon>Neoroseomonas</taxon>
    </lineage>
</organism>
<dbReference type="InterPro" id="IPR006140">
    <property type="entry name" value="D-isomer_DH_NAD-bd"/>
</dbReference>
<dbReference type="PROSITE" id="PS00065">
    <property type="entry name" value="D_2_HYDROXYACID_DH_1"/>
    <property type="match status" value="1"/>
</dbReference>
<dbReference type="Proteomes" id="UP000698752">
    <property type="component" value="Unassembled WGS sequence"/>
</dbReference>
<feature type="domain" description="D-isomer specific 2-hydroxyacid dehydrogenase NAD-binding" evidence="7">
    <location>
        <begin position="119"/>
        <end position="291"/>
    </location>
</feature>
<keyword evidence="9" id="KW-1185">Reference proteome</keyword>
<dbReference type="PANTHER" id="PTHR42789">
    <property type="entry name" value="D-ISOMER SPECIFIC 2-HYDROXYACID DEHYDROGENASE FAMILY PROTEIN (AFU_ORTHOLOGUE AFUA_6G10090)"/>
    <property type="match status" value="1"/>
</dbReference>
<evidence type="ECO:0000313" key="9">
    <source>
        <dbReference type="Proteomes" id="UP000698752"/>
    </source>
</evidence>
<accession>A0ABS5EF92</accession>
<keyword evidence="4" id="KW-0520">NAD</keyword>
<evidence type="ECO:0000256" key="2">
    <source>
        <dbReference type="ARBA" id="ARBA00022605"/>
    </source>
</evidence>
<keyword evidence="3 5" id="KW-0560">Oxidoreductase</keyword>
<evidence type="ECO:0000256" key="3">
    <source>
        <dbReference type="ARBA" id="ARBA00023002"/>
    </source>
</evidence>
<dbReference type="Pfam" id="PF02826">
    <property type="entry name" value="2-Hacid_dh_C"/>
    <property type="match status" value="1"/>
</dbReference>
<dbReference type="CDD" id="cd12169">
    <property type="entry name" value="PGDH_like_1"/>
    <property type="match status" value="1"/>
</dbReference>
<evidence type="ECO:0000256" key="5">
    <source>
        <dbReference type="RuleBase" id="RU003719"/>
    </source>
</evidence>
<keyword evidence="2" id="KW-0028">Amino-acid biosynthesis</keyword>
<dbReference type="Pfam" id="PF00389">
    <property type="entry name" value="2-Hacid_dh"/>
    <property type="match status" value="1"/>
</dbReference>
<proteinExistence type="inferred from homology"/>
<gene>
    <name evidence="8" type="ORF">GXW78_08440</name>
</gene>
<evidence type="ECO:0000313" key="8">
    <source>
        <dbReference type="EMBL" id="MBR0649687.1"/>
    </source>
</evidence>